<evidence type="ECO:0000259" key="3">
    <source>
        <dbReference type="PROSITE" id="PS50977"/>
    </source>
</evidence>
<dbReference type="EMBL" id="CP022753">
    <property type="protein sequence ID" value="ASU82058.1"/>
    <property type="molecule type" value="Genomic_DNA"/>
</dbReference>
<dbReference type="InterPro" id="IPR036271">
    <property type="entry name" value="Tet_transcr_reg_TetR-rel_C_sf"/>
</dbReference>
<dbReference type="Pfam" id="PF17926">
    <property type="entry name" value="TetR_C_21"/>
    <property type="match status" value="1"/>
</dbReference>
<name>A0A223S1R9_9ACTN</name>
<dbReference type="InterPro" id="IPR001647">
    <property type="entry name" value="HTH_TetR"/>
</dbReference>
<dbReference type="PRINTS" id="PR00455">
    <property type="entry name" value="HTHTETR"/>
</dbReference>
<reference evidence="4 5" key="1">
    <citation type="submission" date="2017-08" db="EMBL/GenBank/DDBJ databases">
        <title>The complete genome sequence of Nocardiopsis gilva YIM 90087.</title>
        <authorList>
            <person name="Yin M."/>
            <person name="Tang S."/>
        </authorList>
    </citation>
    <scope>NUCLEOTIDE SEQUENCE [LARGE SCALE GENOMIC DNA]</scope>
    <source>
        <strain evidence="4 5">YIM 90087</strain>
    </source>
</reference>
<dbReference type="Proteomes" id="UP000215005">
    <property type="component" value="Chromosome"/>
</dbReference>
<dbReference type="PROSITE" id="PS50977">
    <property type="entry name" value="HTH_TETR_2"/>
    <property type="match status" value="1"/>
</dbReference>
<keyword evidence="1 2" id="KW-0238">DNA-binding</keyword>
<feature type="DNA-binding region" description="H-T-H motif" evidence="2">
    <location>
        <begin position="29"/>
        <end position="48"/>
    </location>
</feature>
<dbReference type="AlphaFoldDB" id="A0A223S1R9"/>
<keyword evidence="5" id="KW-1185">Reference proteome</keyword>
<dbReference type="SUPFAM" id="SSF48498">
    <property type="entry name" value="Tetracyclin repressor-like, C-terminal domain"/>
    <property type="match status" value="1"/>
</dbReference>
<feature type="domain" description="HTH tetR-type" evidence="3">
    <location>
        <begin position="6"/>
        <end position="66"/>
    </location>
</feature>
<evidence type="ECO:0000313" key="4">
    <source>
        <dbReference type="EMBL" id="ASU82058.1"/>
    </source>
</evidence>
<dbReference type="OrthoDB" id="4726108at2"/>
<organism evidence="4 5">
    <name type="scientific">Nocardiopsis gilva YIM 90087</name>
    <dbReference type="NCBI Taxonomy" id="1235441"/>
    <lineage>
        <taxon>Bacteria</taxon>
        <taxon>Bacillati</taxon>
        <taxon>Actinomycetota</taxon>
        <taxon>Actinomycetes</taxon>
        <taxon>Streptosporangiales</taxon>
        <taxon>Nocardiopsidaceae</taxon>
        <taxon>Nocardiopsis</taxon>
    </lineage>
</organism>
<dbReference type="InterPro" id="IPR050109">
    <property type="entry name" value="HTH-type_TetR-like_transc_reg"/>
</dbReference>
<proteinExistence type="predicted"/>
<evidence type="ECO:0000256" key="2">
    <source>
        <dbReference type="PROSITE-ProRule" id="PRU00335"/>
    </source>
</evidence>
<sequence length="295" mass="31626">MTRSSDATRKSLLEAARAEFAAQGLAGARVDRIADRAGINKERIYRYFGGKDGLFDAVMAAALQDFAEVVALPAHGGDIGEYVGRLYDHHQRHPEMVRLLLWEGLDDRGPTEGHAEHYRRRKEALAAGLGRAADAEVGRVMLTLCGLANWPNSVPQVARMLLGDEAPDTPDGRARMRAFLVSFARAAVERDTAEGDIAVPDGREGGSSQEVDRQAVNGLTDGGVDTAADDLRRALAEADAARDRLISAMRAEHDGGRGTSANRLARKVDGLMSRPLVLRALAGGDHVEQGVEDGA</sequence>
<evidence type="ECO:0000256" key="1">
    <source>
        <dbReference type="ARBA" id="ARBA00023125"/>
    </source>
</evidence>
<dbReference type="InterPro" id="IPR009057">
    <property type="entry name" value="Homeodomain-like_sf"/>
</dbReference>
<dbReference type="SUPFAM" id="SSF46689">
    <property type="entry name" value="Homeodomain-like"/>
    <property type="match status" value="1"/>
</dbReference>
<dbReference type="PANTHER" id="PTHR30328">
    <property type="entry name" value="TRANSCRIPTIONAL REPRESSOR"/>
    <property type="match status" value="1"/>
</dbReference>
<dbReference type="GO" id="GO:0006355">
    <property type="term" value="P:regulation of DNA-templated transcription"/>
    <property type="evidence" value="ECO:0007669"/>
    <property type="project" value="UniProtKB-ARBA"/>
</dbReference>
<dbReference type="GO" id="GO:0003677">
    <property type="term" value="F:DNA binding"/>
    <property type="evidence" value="ECO:0007669"/>
    <property type="project" value="UniProtKB-UniRule"/>
</dbReference>
<dbReference type="PANTHER" id="PTHR30328:SF54">
    <property type="entry name" value="HTH-TYPE TRANSCRIPTIONAL REPRESSOR SCO4008"/>
    <property type="match status" value="1"/>
</dbReference>
<evidence type="ECO:0000313" key="5">
    <source>
        <dbReference type="Proteomes" id="UP000215005"/>
    </source>
</evidence>
<dbReference type="Gene3D" id="1.10.357.10">
    <property type="entry name" value="Tetracycline Repressor, domain 2"/>
    <property type="match status" value="1"/>
</dbReference>
<protein>
    <submittedName>
        <fullName evidence="4">TetR/AcrR family transcriptional regulator</fullName>
    </submittedName>
</protein>
<dbReference type="Pfam" id="PF00440">
    <property type="entry name" value="TetR_N"/>
    <property type="match status" value="1"/>
</dbReference>
<dbReference type="RefSeq" id="WP_017620683.1">
    <property type="nucleotide sequence ID" value="NZ_ANBG01000346.1"/>
</dbReference>
<dbReference type="KEGG" id="ngv:CDO52_04025"/>
<dbReference type="InterPro" id="IPR041467">
    <property type="entry name" value="Sco4008_C"/>
</dbReference>
<accession>A0A223S1R9</accession>
<gene>
    <name evidence="4" type="ORF">CDO52_04025</name>
</gene>